<comment type="caution">
    <text evidence="2">The sequence shown here is derived from an EMBL/GenBank/DDBJ whole genome shotgun (WGS) entry which is preliminary data.</text>
</comment>
<sequence length="418" mass="46917">MDAVATHIRQSCLIPQALKKFWMLLVLQGSRNILCRSTDTEALFRGVSQKEEMTALPRHAVVHDIHDKSGQALPDGAFARHPDISVPGVLHNTNIHTQTGPLPVQSLTPGHMLVTYDPEMAETPAPVTKVMPQYICVLPGLPEDEAGYPIRVLQDAIADGLPMQDVLLTPDQCLFFENKFVPAALLVNRLSIFYDHTFERYTAYPLETDGPAIIVAEGLLVASALPPCPNNTHWHTRTDAPVVTERNVVGALYHRLLARAQSRGLKHDLFAPPEITHEHDLSLITDTGKLIRKMREQNNLAMFMLPPNVHEVHLSTRASRPVDVIAPYVQDKRRLGIRVGEITLQENRKPRKISSHIEKDLSGWHEHDGEPGRWTDGHAHLPMTAERSRNKMGLLSIQILDSIPYMKHDFHGPRKTHK</sequence>
<dbReference type="AlphaFoldDB" id="F1YVL3"/>
<name>F1YVL3_9PROT</name>
<reference evidence="2 3" key="1">
    <citation type="journal article" date="2011" name="Science">
        <title>Drosophila microbiome modulates host developmental and metabolic homeostasis via insulin signaling.</title>
        <authorList>
            <person name="Shin S.C."/>
            <person name="Kim S.H."/>
            <person name="You H."/>
            <person name="Kim B."/>
            <person name="Kim A.C."/>
            <person name="Lee K.A."/>
            <person name="Yoon J.H."/>
            <person name="Ryu J.H."/>
            <person name="Lee W.J."/>
        </authorList>
    </citation>
    <scope>NUCLEOTIDE SEQUENCE [LARGE SCALE GENOMIC DNA]</scope>
    <source>
        <strain evidence="2 3">DM001</strain>
    </source>
</reference>
<evidence type="ECO:0000313" key="2">
    <source>
        <dbReference type="EMBL" id="EGE47318.1"/>
    </source>
</evidence>
<dbReference type="Proteomes" id="UP000018454">
    <property type="component" value="Unassembled WGS sequence"/>
</dbReference>
<organism evidence="2 3">
    <name type="scientific">Acetobacter pomorum DM001</name>
    <dbReference type="NCBI Taxonomy" id="945681"/>
    <lineage>
        <taxon>Bacteria</taxon>
        <taxon>Pseudomonadati</taxon>
        <taxon>Pseudomonadota</taxon>
        <taxon>Alphaproteobacteria</taxon>
        <taxon>Acetobacterales</taxon>
        <taxon>Acetobacteraceae</taxon>
        <taxon>Acetobacter</taxon>
    </lineage>
</organism>
<gene>
    <name evidence="2" type="ORF">APO_2003</name>
</gene>
<evidence type="ECO:0000259" key="1">
    <source>
        <dbReference type="Pfam" id="PF13403"/>
    </source>
</evidence>
<feature type="domain" description="Hedgehog/Intein (Hint)" evidence="1">
    <location>
        <begin position="90"/>
        <end position="226"/>
    </location>
</feature>
<accession>F1YVL3</accession>
<dbReference type="Pfam" id="PF13403">
    <property type="entry name" value="Hint_2"/>
    <property type="match status" value="1"/>
</dbReference>
<protein>
    <submittedName>
        <fullName evidence="2">Outer Membrane Protein</fullName>
    </submittedName>
</protein>
<proteinExistence type="predicted"/>
<evidence type="ECO:0000313" key="3">
    <source>
        <dbReference type="Proteomes" id="UP000018454"/>
    </source>
</evidence>
<dbReference type="InterPro" id="IPR028992">
    <property type="entry name" value="Hedgehog/Intein_dom"/>
</dbReference>
<dbReference type="EMBL" id="AEUP01000030">
    <property type="protein sequence ID" value="EGE47318.1"/>
    <property type="molecule type" value="Genomic_DNA"/>
</dbReference>